<name>A0A931CCX3_9ACTN</name>
<proteinExistence type="predicted"/>
<evidence type="ECO:0000313" key="2">
    <source>
        <dbReference type="EMBL" id="MBG0565667.1"/>
    </source>
</evidence>
<comment type="caution">
    <text evidence="2">The sequence shown here is derived from an EMBL/GenBank/DDBJ whole genome shotgun (WGS) entry which is preliminary data.</text>
</comment>
<dbReference type="Proteomes" id="UP000598146">
    <property type="component" value="Unassembled WGS sequence"/>
</dbReference>
<organism evidence="2 3">
    <name type="scientific">Actinoplanes aureus</name>
    <dbReference type="NCBI Taxonomy" id="2792083"/>
    <lineage>
        <taxon>Bacteria</taxon>
        <taxon>Bacillati</taxon>
        <taxon>Actinomycetota</taxon>
        <taxon>Actinomycetes</taxon>
        <taxon>Micromonosporales</taxon>
        <taxon>Micromonosporaceae</taxon>
        <taxon>Actinoplanes</taxon>
    </lineage>
</organism>
<gene>
    <name evidence="2" type="ORF">I4J89_29865</name>
</gene>
<feature type="region of interest" description="Disordered" evidence="1">
    <location>
        <begin position="1"/>
        <end position="56"/>
    </location>
</feature>
<evidence type="ECO:0000313" key="3">
    <source>
        <dbReference type="Proteomes" id="UP000598146"/>
    </source>
</evidence>
<reference evidence="2" key="1">
    <citation type="submission" date="2020-11" db="EMBL/GenBank/DDBJ databases">
        <title>Isolation and identification of active actinomycetes.</title>
        <authorList>
            <person name="Sun X."/>
        </authorList>
    </citation>
    <scope>NUCLEOTIDE SEQUENCE</scope>
    <source>
        <strain evidence="2">NEAU-A11</strain>
    </source>
</reference>
<dbReference type="EMBL" id="JADQTO010000016">
    <property type="protein sequence ID" value="MBG0565667.1"/>
    <property type="molecule type" value="Genomic_DNA"/>
</dbReference>
<protein>
    <submittedName>
        <fullName evidence="2">Uncharacterized protein</fullName>
    </submittedName>
</protein>
<dbReference type="AlphaFoldDB" id="A0A931CCX3"/>
<sequence>MSDLNPENYAEFTTQDGPDEPSVGDEGLPRVEDLQPPDFVSDPRRQIVLQPKSLVR</sequence>
<accession>A0A931CCX3</accession>
<evidence type="ECO:0000256" key="1">
    <source>
        <dbReference type="SAM" id="MobiDB-lite"/>
    </source>
</evidence>
<keyword evidence="3" id="KW-1185">Reference proteome</keyword>
<dbReference type="RefSeq" id="WP_196417446.1">
    <property type="nucleotide sequence ID" value="NZ_JADQTO010000016.1"/>
</dbReference>